<dbReference type="Gene3D" id="2.60.40.640">
    <property type="match status" value="1"/>
</dbReference>
<gene>
    <name evidence="1" type="ORF">RDB_LOCUS28817</name>
</gene>
<dbReference type="Proteomes" id="UP000663888">
    <property type="component" value="Unassembled WGS sequence"/>
</dbReference>
<name>A0A8H2XGM7_9AGAM</name>
<comment type="caution">
    <text evidence="1">The sequence shown here is derived from an EMBL/GenBank/DDBJ whole genome shotgun (WGS) entry which is preliminary data.</text>
</comment>
<dbReference type="InterPro" id="IPR014752">
    <property type="entry name" value="Arrestin-like_C"/>
</dbReference>
<evidence type="ECO:0000313" key="1">
    <source>
        <dbReference type="EMBL" id="CAE6426152.1"/>
    </source>
</evidence>
<accession>A0A8H2XGM7</accession>
<reference evidence="1" key="1">
    <citation type="submission" date="2021-01" db="EMBL/GenBank/DDBJ databases">
        <authorList>
            <person name="Kaushik A."/>
        </authorList>
    </citation>
    <scope>NUCLEOTIDE SEQUENCE</scope>
    <source>
        <strain evidence="1">AG4-R118</strain>
    </source>
</reference>
<organism evidence="1 2">
    <name type="scientific">Rhizoctonia solani</name>
    <dbReference type="NCBI Taxonomy" id="456999"/>
    <lineage>
        <taxon>Eukaryota</taxon>
        <taxon>Fungi</taxon>
        <taxon>Dikarya</taxon>
        <taxon>Basidiomycota</taxon>
        <taxon>Agaricomycotina</taxon>
        <taxon>Agaricomycetes</taxon>
        <taxon>Cantharellales</taxon>
        <taxon>Ceratobasidiaceae</taxon>
        <taxon>Rhizoctonia</taxon>
    </lineage>
</organism>
<proteinExistence type="predicted"/>
<dbReference type="EMBL" id="CAJMWX010000738">
    <property type="protein sequence ID" value="CAE6426152.1"/>
    <property type="molecule type" value="Genomic_DNA"/>
</dbReference>
<sequence length="403" mass="43969">MAAASYIKDNDESTPTYLASATGSERALGLRPSPSTPLADLQDQYLFQSQRIKLDLGARIWPVSTPCFGYKDTVEGVVSLTTLDHVKSVVVKVEATVEAFFTERGVPGGHTEIVLFQRSIQLYTNSPNSSGVALSYPFSIKFPTSCDEGTNPLPPSFVYSFPGVSAEVRYRVRVDMSRSGLRRRESLVVPILYLPRSCTPANNESLPPYSNRFGQSFEAQGMEELPLVPRVQNGSKRNESPSSDIQAKIALPSSLLVASGDRIPLIITIHSQSQALAALYTDISLQFVKFIIIKSPQKKSFREEVLALGEMHNEVELENGTRILRGELGGGVHGAELSWSATGVIEVKHAIRIALKPPASKASLSTNLPIFERTIPIEVMTHRHTPKVDTALPALGLIGINTQ</sequence>
<protein>
    <submittedName>
        <fullName evidence="1">Uncharacterized protein</fullName>
    </submittedName>
</protein>
<evidence type="ECO:0000313" key="2">
    <source>
        <dbReference type="Proteomes" id="UP000663888"/>
    </source>
</evidence>
<dbReference type="AlphaFoldDB" id="A0A8H2XGM7"/>